<dbReference type="Pfam" id="PF00717">
    <property type="entry name" value="Peptidase_S24"/>
    <property type="match status" value="1"/>
</dbReference>
<keyword evidence="3" id="KW-0804">Transcription</keyword>
<protein>
    <submittedName>
        <fullName evidence="5">Transcriptional regulator with XRE-family HTH domain</fullName>
    </submittedName>
</protein>
<reference evidence="5 6" key="1">
    <citation type="submission" date="2020-08" db="EMBL/GenBank/DDBJ databases">
        <title>Genomic Encyclopedia of Type Strains, Phase IV (KMG-IV): sequencing the most valuable type-strain genomes for metagenomic binning, comparative biology and taxonomic classification.</title>
        <authorList>
            <person name="Goeker M."/>
        </authorList>
    </citation>
    <scope>NUCLEOTIDE SEQUENCE [LARGE SCALE GENOMIC DNA]</scope>
    <source>
        <strain evidence="5 6">DSM 29854</strain>
    </source>
</reference>
<proteinExistence type="predicted"/>
<dbReference type="SUPFAM" id="SSF51306">
    <property type="entry name" value="LexA/Signal peptidase"/>
    <property type="match status" value="1"/>
</dbReference>
<dbReference type="GO" id="GO:0003677">
    <property type="term" value="F:DNA binding"/>
    <property type="evidence" value="ECO:0007669"/>
    <property type="project" value="UniProtKB-KW"/>
</dbReference>
<dbReference type="InterPro" id="IPR010982">
    <property type="entry name" value="Lambda_DNA-bd_dom_sf"/>
</dbReference>
<keyword evidence="2" id="KW-0238">DNA-binding</keyword>
<dbReference type="RefSeq" id="WP_182513551.1">
    <property type="nucleotide sequence ID" value="NZ_JACJIQ010000012.1"/>
</dbReference>
<dbReference type="AlphaFoldDB" id="A0A839GTU0"/>
<dbReference type="InterPro" id="IPR036286">
    <property type="entry name" value="LexA/Signal_pep-like_sf"/>
</dbReference>
<evidence type="ECO:0000259" key="4">
    <source>
        <dbReference type="PROSITE" id="PS50943"/>
    </source>
</evidence>
<dbReference type="CDD" id="cd00093">
    <property type="entry name" value="HTH_XRE"/>
    <property type="match status" value="1"/>
</dbReference>
<evidence type="ECO:0000256" key="2">
    <source>
        <dbReference type="ARBA" id="ARBA00023125"/>
    </source>
</evidence>
<keyword evidence="1" id="KW-0805">Transcription regulation</keyword>
<keyword evidence="6" id="KW-1185">Reference proteome</keyword>
<dbReference type="CDD" id="cd06462">
    <property type="entry name" value="Peptidase_S24_S26"/>
    <property type="match status" value="1"/>
</dbReference>
<dbReference type="PANTHER" id="PTHR40661">
    <property type="match status" value="1"/>
</dbReference>
<dbReference type="Gene3D" id="1.10.260.40">
    <property type="entry name" value="lambda repressor-like DNA-binding domains"/>
    <property type="match status" value="1"/>
</dbReference>
<dbReference type="EMBL" id="JACJIQ010000012">
    <property type="protein sequence ID" value="MBA9078287.1"/>
    <property type="molecule type" value="Genomic_DNA"/>
</dbReference>
<dbReference type="Proteomes" id="UP000563094">
    <property type="component" value="Unassembled WGS sequence"/>
</dbReference>
<evidence type="ECO:0000313" key="5">
    <source>
        <dbReference type="EMBL" id="MBA9078287.1"/>
    </source>
</evidence>
<dbReference type="SUPFAM" id="SSF47413">
    <property type="entry name" value="lambda repressor-like DNA-binding domains"/>
    <property type="match status" value="1"/>
</dbReference>
<name>A0A839GTU0_9BACT</name>
<dbReference type="InterPro" id="IPR015927">
    <property type="entry name" value="Peptidase_S24_S26A/B/C"/>
</dbReference>
<organism evidence="5 6">
    <name type="scientific">Rufibacter quisquiliarum</name>
    <dbReference type="NCBI Taxonomy" id="1549639"/>
    <lineage>
        <taxon>Bacteria</taxon>
        <taxon>Pseudomonadati</taxon>
        <taxon>Bacteroidota</taxon>
        <taxon>Cytophagia</taxon>
        <taxon>Cytophagales</taxon>
        <taxon>Hymenobacteraceae</taxon>
        <taxon>Rufibacter</taxon>
    </lineage>
</organism>
<accession>A0A839GTU0</accession>
<dbReference type="PANTHER" id="PTHR40661:SF1">
    <property type="entry name" value="HTH CRO_C1-TYPE DOMAIN-CONTAINING PROTEIN"/>
    <property type="match status" value="1"/>
</dbReference>
<evidence type="ECO:0000256" key="3">
    <source>
        <dbReference type="ARBA" id="ARBA00023163"/>
    </source>
</evidence>
<gene>
    <name evidence="5" type="ORF">FHS90_003013</name>
</gene>
<feature type="domain" description="HTH cro/C1-type" evidence="4">
    <location>
        <begin position="14"/>
        <end position="68"/>
    </location>
</feature>
<dbReference type="Gene3D" id="2.10.109.10">
    <property type="entry name" value="Umud Fragment, subunit A"/>
    <property type="match status" value="1"/>
</dbReference>
<evidence type="ECO:0000313" key="6">
    <source>
        <dbReference type="Proteomes" id="UP000563094"/>
    </source>
</evidence>
<dbReference type="InterPro" id="IPR001387">
    <property type="entry name" value="Cro/C1-type_HTH"/>
</dbReference>
<dbReference type="Pfam" id="PF01381">
    <property type="entry name" value="HTH_3"/>
    <property type="match status" value="1"/>
</dbReference>
<evidence type="ECO:0000256" key="1">
    <source>
        <dbReference type="ARBA" id="ARBA00023015"/>
    </source>
</evidence>
<sequence>MAKLRSENPINQRVINYIEEKNISQTALADLLGMSVPGVGKLLRGKNNPDVNHLLKISESYGMSLDYLIRGVDNLDWLIKGEEPMERSSDYVNAEVHEEFVSNGSKRLDEQDIPLYDITAAAGLNALYNSTNNILGYIHIPNMPRCQGAIYVKGDSMYPLIKQGDMVAFQPLMDIPDEIDFGEIYVVDMSTPYRERVVVKYVKKSEKGEEYINLVSYNEKHHPDTHVHLSKVRAMAAVKAIVRLV</sequence>
<dbReference type="PROSITE" id="PS50943">
    <property type="entry name" value="HTH_CROC1"/>
    <property type="match status" value="1"/>
</dbReference>
<comment type="caution">
    <text evidence="5">The sequence shown here is derived from an EMBL/GenBank/DDBJ whole genome shotgun (WGS) entry which is preliminary data.</text>
</comment>
<dbReference type="SMART" id="SM00530">
    <property type="entry name" value="HTH_XRE"/>
    <property type="match status" value="1"/>
</dbReference>